<feature type="chain" id="PRO_5006457770" description="Protein TsetseEP domain-containing protein" evidence="1">
    <location>
        <begin position="25"/>
        <end position="125"/>
    </location>
</feature>
<dbReference type="InParanoid" id="B4MC12"/>
<dbReference type="AlphaFoldDB" id="B4MC12"/>
<dbReference type="Proteomes" id="UP000008792">
    <property type="component" value="Unassembled WGS sequence"/>
</dbReference>
<proteinExistence type="predicted"/>
<evidence type="ECO:0000256" key="1">
    <source>
        <dbReference type="SAM" id="SignalP"/>
    </source>
</evidence>
<evidence type="ECO:0000313" key="2">
    <source>
        <dbReference type="EMBL" id="EDW58633.2"/>
    </source>
</evidence>
<feature type="signal peptide" evidence="1">
    <location>
        <begin position="1"/>
        <end position="24"/>
    </location>
</feature>
<dbReference type="OrthoDB" id="7826482at2759"/>
<dbReference type="HOGENOM" id="CLU_2063933_0_0_1"/>
<keyword evidence="3" id="KW-1185">Reference proteome</keyword>
<gene>
    <name evidence="2" type="primary">Dvir\GJ14187</name>
    <name evidence="2" type="ORF">Dvir_GJ14187</name>
</gene>
<dbReference type="FunCoup" id="B4MC12">
    <property type="interactions" value="1"/>
</dbReference>
<evidence type="ECO:0000313" key="3">
    <source>
        <dbReference type="Proteomes" id="UP000008792"/>
    </source>
</evidence>
<dbReference type="EMBL" id="CH940656">
    <property type="protein sequence ID" value="EDW58633.2"/>
    <property type="molecule type" value="Genomic_DNA"/>
</dbReference>
<accession>B4MC12</accession>
<organism evidence="2 3">
    <name type="scientific">Drosophila virilis</name>
    <name type="common">Fruit fly</name>
    <dbReference type="NCBI Taxonomy" id="7244"/>
    <lineage>
        <taxon>Eukaryota</taxon>
        <taxon>Metazoa</taxon>
        <taxon>Ecdysozoa</taxon>
        <taxon>Arthropoda</taxon>
        <taxon>Hexapoda</taxon>
        <taxon>Insecta</taxon>
        <taxon>Pterygota</taxon>
        <taxon>Neoptera</taxon>
        <taxon>Endopterygota</taxon>
        <taxon>Diptera</taxon>
        <taxon>Brachycera</taxon>
        <taxon>Muscomorpha</taxon>
        <taxon>Ephydroidea</taxon>
        <taxon>Drosophilidae</taxon>
        <taxon>Drosophila</taxon>
    </lineage>
</organism>
<name>B4MC12_DROVI</name>
<dbReference type="KEGG" id="dvi:6635105"/>
<keyword evidence="1" id="KW-0732">Signal</keyword>
<dbReference type="eggNOG" id="ENOG502T84M">
    <property type="taxonomic scope" value="Eukaryota"/>
</dbReference>
<protein>
    <recommendedName>
        <fullName evidence="4">Protein TsetseEP domain-containing protein</fullName>
    </recommendedName>
</protein>
<evidence type="ECO:0008006" key="4">
    <source>
        <dbReference type="Google" id="ProtNLM"/>
    </source>
</evidence>
<reference evidence="2 3" key="1">
    <citation type="journal article" date="2007" name="Nature">
        <title>Evolution of genes and genomes on the Drosophila phylogeny.</title>
        <authorList>
            <consortium name="Drosophila 12 Genomes Consortium"/>
            <person name="Clark A.G."/>
            <person name="Eisen M.B."/>
            <person name="Smith D.R."/>
            <person name="Bergman C.M."/>
            <person name="Oliver B."/>
            <person name="Markow T.A."/>
            <person name="Kaufman T.C."/>
            <person name="Kellis M."/>
            <person name="Gelbart W."/>
            <person name="Iyer V.N."/>
            <person name="Pollard D.A."/>
            <person name="Sackton T.B."/>
            <person name="Larracuente A.M."/>
            <person name="Singh N.D."/>
            <person name="Abad J.P."/>
            <person name="Abt D.N."/>
            <person name="Adryan B."/>
            <person name="Aguade M."/>
            <person name="Akashi H."/>
            <person name="Anderson W.W."/>
            <person name="Aquadro C.F."/>
            <person name="Ardell D.H."/>
            <person name="Arguello R."/>
            <person name="Artieri C.G."/>
            <person name="Barbash D.A."/>
            <person name="Barker D."/>
            <person name="Barsanti P."/>
            <person name="Batterham P."/>
            <person name="Batzoglou S."/>
            <person name="Begun D."/>
            <person name="Bhutkar A."/>
            <person name="Blanco E."/>
            <person name="Bosak S.A."/>
            <person name="Bradley R.K."/>
            <person name="Brand A.D."/>
            <person name="Brent M.R."/>
            <person name="Brooks A.N."/>
            <person name="Brown R.H."/>
            <person name="Butlin R.K."/>
            <person name="Caggese C."/>
            <person name="Calvi B.R."/>
            <person name="Bernardo de Carvalho A."/>
            <person name="Caspi A."/>
            <person name="Castrezana S."/>
            <person name="Celniker S.E."/>
            <person name="Chang J.L."/>
            <person name="Chapple C."/>
            <person name="Chatterji S."/>
            <person name="Chinwalla A."/>
            <person name="Civetta A."/>
            <person name="Clifton S.W."/>
            <person name="Comeron J.M."/>
            <person name="Costello J.C."/>
            <person name="Coyne J.A."/>
            <person name="Daub J."/>
            <person name="David R.G."/>
            <person name="Delcher A.L."/>
            <person name="Delehaunty K."/>
            <person name="Do C.B."/>
            <person name="Ebling H."/>
            <person name="Edwards K."/>
            <person name="Eickbush T."/>
            <person name="Evans J.D."/>
            <person name="Filipski A."/>
            <person name="Findeiss S."/>
            <person name="Freyhult E."/>
            <person name="Fulton L."/>
            <person name="Fulton R."/>
            <person name="Garcia A.C."/>
            <person name="Gardiner A."/>
            <person name="Garfield D.A."/>
            <person name="Garvin B.E."/>
            <person name="Gibson G."/>
            <person name="Gilbert D."/>
            <person name="Gnerre S."/>
            <person name="Godfrey J."/>
            <person name="Good R."/>
            <person name="Gotea V."/>
            <person name="Gravely B."/>
            <person name="Greenberg A.J."/>
            <person name="Griffiths-Jones S."/>
            <person name="Gross S."/>
            <person name="Guigo R."/>
            <person name="Gustafson E.A."/>
            <person name="Haerty W."/>
            <person name="Hahn M.W."/>
            <person name="Halligan D.L."/>
            <person name="Halpern A.L."/>
            <person name="Halter G.M."/>
            <person name="Han M.V."/>
            <person name="Heger A."/>
            <person name="Hillier L."/>
            <person name="Hinrichs A.S."/>
            <person name="Holmes I."/>
            <person name="Hoskins R.A."/>
            <person name="Hubisz M.J."/>
            <person name="Hultmark D."/>
            <person name="Huntley M.A."/>
            <person name="Jaffe D.B."/>
            <person name="Jagadeeshan S."/>
            <person name="Jeck W.R."/>
            <person name="Johnson J."/>
            <person name="Jones C.D."/>
            <person name="Jordan W.C."/>
            <person name="Karpen G.H."/>
            <person name="Kataoka E."/>
            <person name="Keightley P.D."/>
            <person name="Kheradpour P."/>
            <person name="Kirkness E.F."/>
            <person name="Koerich L.B."/>
            <person name="Kristiansen K."/>
            <person name="Kudrna D."/>
            <person name="Kulathinal R.J."/>
            <person name="Kumar S."/>
            <person name="Kwok R."/>
            <person name="Lander E."/>
            <person name="Langley C.H."/>
            <person name="Lapoint R."/>
            <person name="Lazzaro B.P."/>
            <person name="Lee S.J."/>
            <person name="Levesque L."/>
            <person name="Li R."/>
            <person name="Lin C.F."/>
            <person name="Lin M.F."/>
            <person name="Lindblad-Toh K."/>
            <person name="Llopart A."/>
            <person name="Long M."/>
            <person name="Low L."/>
            <person name="Lozovsky E."/>
            <person name="Lu J."/>
            <person name="Luo M."/>
            <person name="Machado C.A."/>
            <person name="Makalowski W."/>
            <person name="Marzo M."/>
            <person name="Matsuda M."/>
            <person name="Matzkin L."/>
            <person name="McAllister B."/>
            <person name="McBride C.S."/>
            <person name="McKernan B."/>
            <person name="McKernan K."/>
            <person name="Mendez-Lago M."/>
            <person name="Minx P."/>
            <person name="Mollenhauer M.U."/>
            <person name="Montooth K."/>
            <person name="Mount S.M."/>
            <person name="Mu X."/>
            <person name="Myers E."/>
            <person name="Negre B."/>
            <person name="Newfeld S."/>
            <person name="Nielsen R."/>
            <person name="Noor M.A."/>
            <person name="O'Grady P."/>
            <person name="Pachter L."/>
            <person name="Papaceit M."/>
            <person name="Parisi M.J."/>
            <person name="Parisi M."/>
            <person name="Parts L."/>
            <person name="Pedersen J.S."/>
            <person name="Pesole G."/>
            <person name="Phillippy A.M."/>
            <person name="Ponting C.P."/>
            <person name="Pop M."/>
            <person name="Porcelli D."/>
            <person name="Powell J.R."/>
            <person name="Prohaska S."/>
            <person name="Pruitt K."/>
            <person name="Puig M."/>
            <person name="Quesneville H."/>
            <person name="Ram K.R."/>
            <person name="Rand D."/>
            <person name="Rasmussen M.D."/>
            <person name="Reed L.K."/>
            <person name="Reenan R."/>
            <person name="Reily A."/>
            <person name="Remington K.A."/>
            <person name="Rieger T.T."/>
            <person name="Ritchie M.G."/>
            <person name="Robin C."/>
            <person name="Rogers Y.H."/>
            <person name="Rohde C."/>
            <person name="Rozas J."/>
            <person name="Rubenfield M.J."/>
            <person name="Ruiz A."/>
            <person name="Russo S."/>
            <person name="Salzberg S.L."/>
            <person name="Sanchez-Gracia A."/>
            <person name="Saranga D.J."/>
            <person name="Sato H."/>
            <person name="Schaeffer S.W."/>
            <person name="Schatz M.C."/>
            <person name="Schlenke T."/>
            <person name="Schwartz R."/>
            <person name="Segarra C."/>
            <person name="Singh R.S."/>
            <person name="Sirot L."/>
            <person name="Sirota M."/>
            <person name="Sisneros N.B."/>
            <person name="Smith C.D."/>
            <person name="Smith T.F."/>
            <person name="Spieth J."/>
            <person name="Stage D.E."/>
            <person name="Stark A."/>
            <person name="Stephan W."/>
            <person name="Strausberg R.L."/>
            <person name="Strempel S."/>
            <person name="Sturgill D."/>
            <person name="Sutton G."/>
            <person name="Sutton G.G."/>
            <person name="Tao W."/>
            <person name="Teichmann S."/>
            <person name="Tobari Y.N."/>
            <person name="Tomimura Y."/>
            <person name="Tsolas J.M."/>
            <person name="Valente V.L."/>
            <person name="Venter E."/>
            <person name="Venter J.C."/>
            <person name="Vicario S."/>
            <person name="Vieira F.G."/>
            <person name="Vilella A.J."/>
            <person name="Villasante A."/>
            <person name="Walenz B."/>
            <person name="Wang J."/>
            <person name="Wasserman M."/>
            <person name="Watts T."/>
            <person name="Wilson D."/>
            <person name="Wilson R.K."/>
            <person name="Wing R.A."/>
            <person name="Wolfner M.F."/>
            <person name="Wong A."/>
            <person name="Wong G.K."/>
            <person name="Wu C.I."/>
            <person name="Wu G."/>
            <person name="Yamamoto D."/>
            <person name="Yang H.P."/>
            <person name="Yang S.P."/>
            <person name="Yorke J.A."/>
            <person name="Yoshida K."/>
            <person name="Zdobnov E."/>
            <person name="Zhang P."/>
            <person name="Zhang Y."/>
            <person name="Zimin A.V."/>
            <person name="Baldwin J."/>
            <person name="Abdouelleil A."/>
            <person name="Abdulkadir J."/>
            <person name="Abebe A."/>
            <person name="Abera B."/>
            <person name="Abreu J."/>
            <person name="Acer S.C."/>
            <person name="Aftuck L."/>
            <person name="Alexander A."/>
            <person name="An P."/>
            <person name="Anderson E."/>
            <person name="Anderson S."/>
            <person name="Arachi H."/>
            <person name="Azer M."/>
            <person name="Bachantsang P."/>
            <person name="Barry A."/>
            <person name="Bayul T."/>
            <person name="Berlin A."/>
            <person name="Bessette D."/>
            <person name="Bloom T."/>
            <person name="Blye J."/>
            <person name="Boguslavskiy L."/>
            <person name="Bonnet C."/>
            <person name="Boukhgalter B."/>
            <person name="Bourzgui I."/>
            <person name="Brown A."/>
            <person name="Cahill P."/>
            <person name="Channer S."/>
            <person name="Cheshatsang Y."/>
            <person name="Chuda L."/>
            <person name="Citroen M."/>
            <person name="Collymore A."/>
            <person name="Cooke P."/>
            <person name="Costello M."/>
            <person name="D'Aco K."/>
            <person name="Daza R."/>
            <person name="De Haan G."/>
            <person name="DeGray S."/>
            <person name="DeMaso C."/>
            <person name="Dhargay N."/>
            <person name="Dooley K."/>
            <person name="Dooley E."/>
            <person name="Doricent M."/>
            <person name="Dorje P."/>
            <person name="Dorjee K."/>
            <person name="Dupes A."/>
            <person name="Elong R."/>
            <person name="Falk J."/>
            <person name="Farina A."/>
            <person name="Faro S."/>
            <person name="Ferguson D."/>
            <person name="Fisher S."/>
            <person name="Foley C.D."/>
            <person name="Franke A."/>
            <person name="Friedrich D."/>
            <person name="Gadbois L."/>
            <person name="Gearin G."/>
            <person name="Gearin C.R."/>
            <person name="Giannoukos G."/>
            <person name="Goode T."/>
            <person name="Graham J."/>
            <person name="Grandbois E."/>
            <person name="Grewal S."/>
            <person name="Gyaltsen K."/>
            <person name="Hafez N."/>
            <person name="Hagos B."/>
            <person name="Hall J."/>
            <person name="Henson C."/>
            <person name="Hollinger A."/>
            <person name="Honan T."/>
            <person name="Huard M.D."/>
            <person name="Hughes L."/>
            <person name="Hurhula B."/>
            <person name="Husby M.E."/>
            <person name="Kamat A."/>
            <person name="Kanga B."/>
            <person name="Kashin S."/>
            <person name="Khazanovich D."/>
            <person name="Kisner P."/>
            <person name="Lance K."/>
            <person name="Lara M."/>
            <person name="Lee W."/>
            <person name="Lennon N."/>
            <person name="Letendre F."/>
            <person name="LeVine R."/>
            <person name="Lipovsky A."/>
            <person name="Liu X."/>
            <person name="Liu J."/>
            <person name="Liu S."/>
            <person name="Lokyitsang T."/>
            <person name="Lokyitsang Y."/>
            <person name="Lubonja R."/>
            <person name="Lui A."/>
            <person name="MacDonald P."/>
            <person name="Magnisalis V."/>
            <person name="Maru K."/>
            <person name="Matthews C."/>
            <person name="McCusker W."/>
            <person name="McDonough S."/>
            <person name="Mehta T."/>
            <person name="Meldrim J."/>
            <person name="Meneus L."/>
            <person name="Mihai O."/>
            <person name="Mihalev A."/>
            <person name="Mihova T."/>
            <person name="Mittelman R."/>
            <person name="Mlenga V."/>
            <person name="Montmayeur A."/>
            <person name="Mulrain L."/>
            <person name="Navidi A."/>
            <person name="Naylor J."/>
            <person name="Negash T."/>
            <person name="Nguyen T."/>
            <person name="Nguyen N."/>
            <person name="Nicol R."/>
            <person name="Norbu C."/>
            <person name="Norbu N."/>
            <person name="Novod N."/>
            <person name="O'Neill B."/>
            <person name="Osman S."/>
            <person name="Markiewicz E."/>
            <person name="Oyono O.L."/>
            <person name="Patti C."/>
            <person name="Phunkhang P."/>
            <person name="Pierre F."/>
            <person name="Priest M."/>
            <person name="Raghuraman S."/>
            <person name="Rege F."/>
            <person name="Reyes R."/>
            <person name="Rise C."/>
            <person name="Rogov P."/>
            <person name="Ross K."/>
            <person name="Ryan E."/>
            <person name="Settipalli S."/>
            <person name="Shea T."/>
            <person name="Sherpa N."/>
            <person name="Shi L."/>
            <person name="Shih D."/>
            <person name="Sparrow T."/>
            <person name="Spaulding J."/>
            <person name="Stalker J."/>
            <person name="Stange-Thomann N."/>
            <person name="Stavropoulos S."/>
            <person name="Stone C."/>
            <person name="Strader C."/>
            <person name="Tesfaye S."/>
            <person name="Thomson T."/>
            <person name="Thoulutsang Y."/>
            <person name="Thoulutsang D."/>
            <person name="Topham K."/>
            <person name="Topping I."/>
            <person name="Tsamla T."/>
            <person name="Vassiliev H."/>
            <person name="Vo A."/>
            <person name="Wangchuk T."/>
            <person name="Wangdi T."/>
            <person name="Weiand M."/>
            <person name="Wilkinson J."/>
            <person name="Wilson A."/>
            <person name="Yadav S."/>
            <person name="Young G."/>
            <person name="Yu Q."/>
            <person name="Zembek L."/>
            <person name="Zhong D."/>
            <person name="Zimmer A."/>
            <person name="Zwirko Z."/>
            <person name="Jaffe D.B."/>
            <person name="Alvarez P."/>
            <person name="Brockman W."/>
            <person name="Butler J."/>
            <person name="Chin C."/>
            <person name="Gnerre S."/>
            <person name="Grabherr M."/>
            <person name="Kleber M."/>
            <person name="Mauceli E."/>
            <person name="MacCallum I."/>
        </authorList>
    </citation>
    <scope>NUCLEOTIDE SEQUENCE [LARGE SCALE GENOMIC DNA]</scope>
    <source>
        <strain evidence="3">Tucson 15010-1051.87</strain>
    </source>
</reference>
<sequence length="125" mass="13708">MKRTQNMSTATLLVISVLVCLVHAQKVEVPIEETLQRGAIAMETLRRALDEKLPPSAEAHQEGSEILASFQQSLKTCEAQLRKNQLVSEYNTCVGTFQGLALASIGELAGQHWAKSGASRPTLFW</sequence>